<gene>
    <name evidence="1" type="ORF">C2G38_2191376</name>
</gene>
<dbReference type="Proteomes" id="UP000266673">
    <property type="component" value="Unassembled WGS sequence"/>
</dbReference>
<sequence length="187" mass="21740">MSKQNAQLERYGGKKTLARIPTYNDIILKCDNGLTAILQQSLSNNQPIYLMPNDARVDIIDIKPFFDILVPDNEPLFIFKPRLVKIISRVERIDKSKFGVKDINAYPIREGNKSNDLIISKALSYDRTLVLTWDKETYSERKMEDLPDARNEEDQVFMICMIIHWKDDPNPLLQICLVNVEMEPDPR</sequence>
<dbReference type="EMBL" id="QKWP01000715">
    <property type="protein sequence ID" value="RIB15914.1"/>
    <property type="molecule type" value="Genomic_DNA"/>
</dbReference>
<dbReference type="STRING" id="44941.A0A397V077"/>
<keyword evidence="2" id="KW-1185">Reference proteome</keyword>
<dbReference type="Gene3D" id="3.30.420.10">
    <property type="entry name" value="Ribonuclease H-like superfamily/Ribonuclease H"/>
    <property type="match status" value="1"/>
</dbReference>
<comment type="caution">
    <text evidence="1">The sequence shown here is derived from an EMBL/GenBank/DDBJ whole genome shotgun (WGS) entry which is preliminary data.</text>
</comment>
<dbReference type="AlphaFoldDB" id="A0A397V077"/>
<evidence type="ECO:0000313" key="1">
    <source>
        <dbReference type="EMBL" id="RIB15914.1"/>
    </source>
</evidence>
<evidence type="ECO:0000313" key="2">
    <source>
        <dbReference type="Proteomes" id="UP000266673"/>
    </source>
</evidence>
<dbReference type="InterPro" id="IPR036397">
    <property type="entry name" value="RNaseH_sf"/>
</dbReference>
<accession>A0A397V077</accession>
<dbReference type="OrthoDB" id="2397262at2759"/>
<organism evidence="1 2">
    <name type="scientific">Gigaspora rosea</name>
    <dbReference type="NCBI Taxonomy" id="44941"/>
    <lineage>
        <taxon>Eukaryota</taxon>
        <taxon>Fungi</taxon>
        <taxon>Fungi incertae sedis</taxon>
        <taxon>Mucoromycota</taxon>
        <taxon>Glomeromycotina</taxon>
        <taxon>Glomeromycetes</taxon>
        <taxon>Diversisporales</taxon>
        <taxon>Gigasporaceae</taxon>
        <taxon>Gigaspora</taxon>
    </lineage>
</organism>
<dbReference type="GO" id="GO:0003676">
    <property type="term" value="F:nucleic acid binding"/>
    <property type="evidence" value="ECO:0007669"/>
    <property type="project" value="InterPro"/>
</dbReference>
<proteinExistence type="predicted"/>
<name>A0A397V077_9GLOM</name>
<protein>
    <submittedName>
        <fullName evidence="1">Uncharacterized protein</fullName>
    </submittedName>
</protein>
<reference evidence="1 2" key="1">
    <citation type="submission" date="2018-06" db="EMBL/GenBank/DDBJ databases">
        <title>Comparative genomics reveals the genomic features of Rhizophagus irregularis, R. cerebriforme, R. diaphanum and Gigaspora rosea, and their symbiotic lifestyle signature.</title>
        <authorList>
            <person name="Morin E."/>
            <person name="San Clemente H."/>
            <person name="Chen E.C.H."/>
            <person name="De La Providencia I."/>
            <person name="Hainaut M."/>
            <person name="Kuo A."/>
            <person name="Kohler A."/>
            <person name="Murat C."/>
            <person name="Tang N."/>
            <person name="Roy S."/>
            <person name="Loubradou J."/>
            <person name="Henrissat B."/>
            <person name="Grigoriev I.V."/>
            <person name="Corradi N."/>
            <person name="Roux C."/>
            <person name="Martin F.M."/>
        </authorList>
    </citation>
    <scope>NUCLEOTIDE SEQUENCE [LARGE SCALE GENOMIC DNA]</scope>
    <source>
        <strain evidence="1 2">DAOM 194757</strain>
    </source>
</reference>